<dbReference type="eggNOG" id="ENOG5032T0P">
    <property type="taxonomic scope" value="Bacteria"/>
</dbReference>
<dbReference type="KEGG" id="xal:XALC_0173"/>
<reference evidence="1 2" key="1">
    <citation type="journal article" date="2009" name="BMC Genomics">
        <title>The complete genome sequence of Xanthomonas albilineans provides new insights into the reductive genome evolution of the xylem-limited Xanthomonadaceae.</title>
        <authorList>
            <person name="Pieretti I."/>
            <person name="Royer M."/>
            <person name="Barbe V."/>
            <person name="Carrere S."/>
            <person name="Koebnik R."/>
            <person name="Cociancich S."/>
            <person name="Couloux A."/>
            <person name="Darrasse A."/>
            <person name="Gouzy J."/>
            <person name="Jacques M.A."/>
            <person name="Lauber E."/>
            <person name="Manceau C."/>
            <person name="Mangenot S."/>
            <person name="Poussier S."/>
            <person name="Segurens B."/>
            <person name="Szurek B."/>
            <person name="Verdier V."/>
            <person name="Arlat M."/>
            <person name="Rott P."/>
        </authorList>
    </citation>
    <scope>NUCLEOTIDE SEQUENCE [LARGE SCALE GENOMIC DNA]</scope>
    <source>
        <strain evidence="2">GPE PC73 / CFBP 7063</strain>
    </source>
</reference>
<dbReference type="EMBL" id="FP565176">
    <property type="protein sequence ID" value="CBA14719.1"/>
    <property type="molecule type" value="Genomic_DNA"/>
</dbReference>
<evidence type="ECO:0008006" key="3">
    <source>
        <dbReference type="Google" id="ProtNLM"/>
    </source>
</evidence>
<dbReference type="AlphaFoldDB" id="D2U8I0"/>
<dbReference type="Proteomes" id="UP000001890">
    <property type="component" value="Chromosome"/>
</dbReference>
<sequence length="201" mass="23027">MAEKPILFNGEMVRAILDGRKTQMRRPMKNQPQPVVVPGLGPVLAIDQPHSPNRWLWPNAREEVVASCPFGKPGDLLWVRESYQRFSEDGEILYMADSNSWEEMNQLKCEGDPEAHWRPSIHMPRWACRIVLEITDVRVERLQAISERDAIAEGVGSAITRDCKVPKFAALWDQLHGAGAWHANPWVWVIDFTRVEDNRHG</sequence>
<evidence type="ECO:0000313" key="1">
    <source>
        <dbReference type="EMBL" id="CBA14719.1"/>
    </source>
</evidence>
<dbReference type="STRING" id="380358.XALC_0173"/>
<name>D2U8I0_XANAP</name>
<gene>
    <name evidence="1" type="ordered locus">XALc_0173</name>
</gene>
<dbReference type="RefSeq" id="WP_012914736.1">
    <property type="nucleotide sequence ID" value="NC_013722.1"/>
</dbReference>
<keyword evidence="2" id="KW-1185">Reference proteome</keyword>
<accession>D2U8I0</accession>
<organism evidence="1 2">
    <name type="scientific">Xanthomonas albilineans (strain GPE PC73 / CFBP 7063)</name>
    <dbReference type="NCBI Taxonomy" id="380358"/>
    <lineage>
        <taxon>Bacteria</taxon>
        <taxon>Pseudomonadati</taxon>
        <taxon>Pseudomonadota</taxon>
        <taxon>Gammaproteobacteria</taxon>
        <taxon>Lysobacterales</taxon>
        <taxon>Lysobacteraceae</taxon>
        <taxon>Xanthomonas</taxon>
    </lineage>
</organism>
<dbReference type="OrthoDB" id="72471at2"/>
<protein>
    <recommendedName>
        <fullName evidence="3">Phage-related protein</fullName>
    </recommendedName>
</protein>
<evidence type="ECO:0000313" key="2">
    <source>
        <dbReference type="Proteomes" id="UP000001890"/>
    </source>
</evidence>
<proteinExistence type="predicted"/>